<dbReference type="InterPro" id="IPR005479">
    <property type="entry name" value="CPAse_ATP-bd"/>
</dbReference>
<evidence type="ECO:0000313" key="5">
    <source>
        <dbReference type="Proteomes" id="UP000198924"/>
    </source>
</evidence>
<dbReference type="GO" id="GO:0009432">
    <property type="term" value="P:SOS response"/>
    <property type="evidence" value="ECO:0007669"/>
    <property type="project" value="TreeGrafter"/>
</dbReference>
<dbReference type="PANTHER" id="PTHR21621:SF0">
    <property type="entry name" value="BETA-CITRYLGLUTAMATE SYNTHASE B-RELATED"/>
    <property type="match status" value="1"/>
</dbReference>
<dbReference type="InterPro" id="IPR040803">
    <property type="entry name" value="MfnD_preATP-grasp"/>
</dbReference>
<dbReference type="PROSITE" id="PS50975">
    <property type="entry name" value="ATP_GRASP"/>
    <property type="match status" value="1"/>
</dbReference>
<feature type="domain" description="ATP-grasp" evidence="3">
    <location>
        <begin position="131"/>
        <end position="316"/>
    </location>
</feature>
<sequence>MTIFIYEHLTSGALSEEVFSAGLMHEGELMLESICRDLLAYGHNIAFMRDKRLPALTFPTDYLTIYPIENQVQFTETWQQCQRQYDFFLIIAPETDLILFNYVSSLEQQHKHVFNCSADAILLCSDKYLSYQHLKKHRITTPETFTVAEWLTQEHPVHEQWIIKPIDGAGCENTYCSDSDGTRQRLSTLPKDKFIIQNYISGENLSLSLFISDGKPQLLSVNIQHIKQHQQQLHLSHCEAKRFDMLSPELALSIANQVIHCIEGLKGFVGIDIVKTPHAIYVIEVNPRLTSTYAEPAMREKTNPAATLNEQIQALLAK</sequence>
<keyword evidence="2" id="KW-0547">Nucleotide-binding</keyword>
<organism evidence="4 5">
    <name type="scientific">Methylophaga sulfidovorans</name>
    <dbReference type="NCBI Taxonomy" id="45496"/>
    <lineage>
        <taxon>Bacteria</taxon>
        <taxon>Pseudomonadati</taxon>
        <taxon>Pseudomonadota</taxon>
        <taxon>Gammaproteobacteria</taxon>
        <taxon>Thiotrichales</taxon>
        <taxon>Piscirickettsiaceae</taxon>
        <taxon>Methylophaga</taxon>
    </lineage>
</organism>
<dbReference type="Gene3D" id="2.30.36.100">
    <property type="match status" value="1"/>
</dbReference>
<dbReference type="Gene3D" id="3.30.470.20">
    <property type="entry name" value="ATP-grasp fold, B domain"/>
    <property type="match status" value="1"/>
</dbReference>
<dbReference type="Pfam" id="PF02655">
    <property type="entry name" value="ATP-grasp_3"/>
    <property type="match status" value="1"/>
</dbReference>
<dbReference type="PANTHER" id="PTHR21621">
    <property type="entry name" value="RIBOSOMAL PROTEIN S6 MODIFICATION PROTEIN"/>
    <property type="match status" value="1"/>
</dbReference>
<evidence type="ECO:0000313" key="4">
    <source>
        <dbReference type="EMBL" id="SFK26426.1"/>
    </source>
</evidence>
<dbReference type="RefSeq" id="WP_091713097.1">
    <property type="nucleotide sequence ID" value="NZ_FOSH01000007.1"/>
</dbReference>
<dbReference type="Gene3D" id="3.40.50.11770">
    <property type="match status" value="1"/>
</dbReference>
<evidence type="ECO:0000256" key="2">
    <source>
        <dbReference type="PROSITE-ProRule" id="PRU00409"/>
    </source>
</evidence>
<dbReference type="InterPro" id="IPR003806">
    <property type="entry name" value="ATP-grasp_PylC-type"/>
</dbReference>
<dbReference type="GO" id="GO:0005737">
    <property type="term" value="C:cytoplasm"/>
    <property type="evidence" value="ECO:0007669"/>
    <property type="project" value="TreeGrafter"/>
</dbReference>
<keyword evidence="2" id="KW-0067">ATP-binding</keyword>
<dbReference type="GO" id="GO:0018169">
    <property type="term" value="F:ribosomal S6-glutamic acid ligase activity"/>
    <property type="evidence" value="ECO:0007669"/>
    <property type="project" value="TreeGrafter"/>
</dbReference>
<dbReference type="PROSITE" id="PS00867">
    <property type="entry name" value="CPSASE_2"/>
    <property type="match status" value="1"/>
</dbReference>
<dbReference type="OrthoDB" id="271331at2"/>
<dbReference type="InterPro" id="IPR011761">
    <property type="entry name" value="ATP-grasp"/>
</dbReference>
<dbReference type="Proteomes" id="UP000198924">
    <property type="component" value="Unassembled WGS sequence"/>
</dbReference>
<dbReference type="GO" id="GO:0046872">
    <property type="term" value="F:metal ion binding"/>
    <property type="evidence" value="ECO:0007669"/>
    <property type="project" value="InterPro"/>
</dbReference>
<accession>A0A1I3Y5A2</accession>
<keyword evidence="1" id="KW-0464">Manganese</keyword>
<dbReference type="AlphaFoldDB" id="A0A1I3Y5A2"/>
<dbReference type="GO" id="GO:0005524">
    <property type="term" value="F:ATP binding"/>
    <property type="evidence" value="ECO:0007669"/>
    <property type="project" value="UniProtKB-UniRule"/>
</dbReference>
<dbReference type="InterPro" id="IPR024710">
    <property type="entry name" value="MfnD"/>
</dbReference>
<dbReference type="STRING" id="45496.SAMN04488079_107122"/>
<reference evidence="5" key="1">
    <citation type="submission" date="2016-10" db="EMBL/GenBank/DDBJ databases">
        <authorList>
            <person name="Varghese N."/>
            <person name="Submissions S."/>
        </authorList>
    </citation>
    <scope>NUCLEOTIDE SEQUENCE [LARGE SCALE GENOMIC DNA]</scope>
    <source>
        <strain evidence="5">DSM 11578</strain>
    </source>
</reference>
<evidence type="ECO:0000256" key="1">
    <source>
        <dbReference type="ARBA" id="ARBA00023211"/>
    </source>
</evidence>
<dbReference type="Pfam" id="PF18301">
    <property type="entry name" value="preATP-grasp_3"/>
    <property type="match status" value="1"/>
</dbReference>
<dbReference type="EMBL" id="FOSH01000007">
    <property type="protein sequence ID" value="SFK26426.1"/>
    <property type="molecule type" value="Genomic_DNA"/>
</dbReference>
<evidence type="ECO:0000259" key="3">
    <source>
        <dbReference type="PROSITE" id="PS50975"/>
    </source>
</evidence>
<proteinExistence type="predicted"/>
<gene>
    <name evidence="4" type="ORF">SAMN04488079_107122</name>
</gene>
<dbReference type="SUPFAM" id="SSF56059">
    <property type="entry name" value="Glutathione synthetase ATP-binding domain-like"/>
    <property type="match status" value="1"/>
</dbReference>
<name>A0A1I3Y5A2_9GAMM</name>
<protein>
    <submittedName>
        <fullName evidence="4">ATP-grasp domain-containing protein</fullName>
    </submittedName>
</protein>
<keyword evidence="5" id="KW-1185">Reference proteome</keyword>
<dbReference type="PIRSF" id="PIRSF016766">
    <property type="entry name" value="UCP016766_ATPgrasp"/>
    <property type="match status" value="1"/>
</dbReference>